<dbReference type="AlphaFoldDB" id="A0A8J6DBR2"/>
<dbReference type="InterPro" id="IPR012337">
    <property type="entry name" value="RNaseH-like_sf"/>
</dbReference>
<dbReference type="CDD" id="cd09274">
    <property type="entry name" value="RNase_HI_RT_Ty3"/>
    <property type="match status" value="1"/>
</dbReference>
<comment type="caution">
    <text evidence="9">The sequence shown here is derived from an EMBL/GenBank/DDBJ whole genome shotgun (WGS) entry which is preliminary data.</text>
</comment>
<accession>A0A8J6DBR2</accession>
<dbReference type="Gene3D" id="3.30.420.10">
    <property type="entry name" value="Ribonuclease H-like superfamily/Ribonuclease H"/>
    <property type="match status" value="1"/>
</dbReference>
<dbReference type="Proteomes" id="UP000701853">
    <property type="component" value="Chromosome 1"/>
</dbReference>
<gene>
    <name evidence="9" type="ORF">CXB51_000901</name>
</gene>
<dbReference type="PANTHER" id="PTHR48475">
    <property type="entry name" value="RIBONUCLEASE H"/>
    <property type="match status" value="1"/>
</dbReference>
<dbReference type="SUPFAM" id="SSF53098">
    <property type="entry name" value="Ribonuclease H-like"/>
    <property type="match status" value="1"/>
</dbReference>
<feature type="domain" description="Reverse transcriptase" evidence="7">
    <location>
        <begin position="1"/>
        <end position="82"/>
    </location>
</feature>
<proteinExistence type="predicted"/>
<dbReference type="PROSITE" id="PS50879">
    <property type="entry name" value="RNASE_H_1"/>
    <property type="match status" value="1"/>
</dbReference>
<dbReference type="GO" id="GO:0003676">
    <property type="term" value="F:nucleic acid binding"/>
    <property type="evidence" value="ECO:0007669"/>
    <property type="project" value="InterPro"/>
</dbReference>
<evidence type="ECO:0000259" key="7">
    <source>
        <dbReference type="PROSITE" id="PS50878"/>
    </source>
</evidence>
<evidence type="ECO:0000256" key="5">
    <source>
        <dbReference type="ARBA" id="ARBA00022801"/>
    </source>
</evidence>
<dbReference type="InterPro" id="IPR041373">
    <property type="entry name" value="RT_RNaseH"/>
</dbReference>
<dbReference type="GO" id="GO:0003964">
    <property type="term" value="F:RNA-directed DNA polymerase activity"/>
    <property type="evidence" value="ECO:0007669"/>
    <property type="project" value="UniProtKB-KW"/>
</dbReference>
<evidence type="ECO:0000256" key="1">
    <source>
        <dbReference type="ARBA" id="ARBA00022679"/>
    </source>
</evidence>
<evidence type="ECO:0008006" key="11">
    <source>
        <dbReference type="Google" id="ProtNLM"/>
    </source>
</evidence>
<evidence type="ECO:0000256" key="2">
    <source>
        <dbReference type="ARBA" id="ARBA00022695"/>
    </source>
</evidence>
<dbReference type="PANTHER" id="PTHR48475:SF1">
    <property type="entry name" value="RNASE H TYPE-1 DOMAIN-CONTAINING PROTEIN"/>
    <property type="match status" value="1"/>
</dbReference>
<dbReference type="CDD" id="cd01647">
    <property type="entry name" value="RT_LTR"/>
    <property type="match status" value="1"/>
</dbReference>
<keyword evidence="1" id="KW-0808">Transferase</keyword>
<dbReference type="Pfam" id="PF13456">
    <property type="entry name" value="RVT_3"/>
    <property type="match status" value="1"/>
</dbReference>
<dbReference type="CDD" id="cd09279">
    <property type="entry name" value="RNase_HI_like"/>
    <property type="match status" value="1"/>
</dbReference>
<evidence type="ECO:0000313" key="10">
    <source>
        <dbReference type="Proteomes" id="UP000701853"/>
    </source>
</evidence>
<keyword evidence="10" id="KW-1185">Reference proteome</keyword>
<evidence type="ECO:0000256" key="3">
    <source>
        <dbReference type="ARBA" id="ARBA00022722"/>
    </source>
</evidence>
<dbReference type="InterPro" id="IPR000477">
    <property type="entry name" value="RT_dom"/>
</dbReference>
<keyword evidence="5" id="KW-0378">Hydrolase</keyword>
<reference evidence="9 10" key="1">
    <citation type="journal article" date="2021" name="bioRxiv">
        <title>The Gossypium anomalum genome as a resource for cotton improvement and evolutionary analysis of hybrid incompatibility.</title>
        <authorList>
            <person name="Grover C.E."/>
            <person name="Yuan D."/>
            <person name="Arick M.A."/>
            <person name="Miller E.R."/>
            <person name="Hu G."/>
            <person name="Peterson D.G."/>
            <person name="Wendel J.F."/>
            <person name="Udall J.A."/>
        </authorList>
    </citation>
    <scope>NUCLEOTIDE SEQUENCE [LARGE SCALE GENOMIC DNA]</scope>
    <source>
        <strain evidence="9">JFW-Udall</strain>
        <tissue evidence="9">Leaf</tissue>
    </source>
</reference>
<dbReference type="GO" id="GO:0004523">
    <property type="term" value="F:RNA-DNA hybrid ribonuclease activity"/>
    <property type="evidence" value="ECO:0007669"/>
    <property type="project" value="InterPro"/>
</dbReference>
<dbReference type="InterPro" id="IPR043502">
    <property type="entry name" value="DNA/RNA_pol_sf"/>
</dbReference>
<dbReference type="Pfam" id="PF17917">
    <property type="entry name" value="RT_RNaseH"/>
    <property type="match status" value="1"/>
</dbReference>
<evidence type="ECO:0000313" key="9">
    <source>
        <dbReference type="EMBL" id="KAG8503079.1"/>
    </source>
</evidence>
<keyword evidence="3" id="KW-0540">Nuclease</keyword>
<keyword evidence="6" id="KW-0695">RNA-directed DNA polymerase</keyword>
<sequence length="474" mass="54948">MPFGLKNAGATYQRAMVNLFHDMIHKDIEVYVDDMIAKSQTEKEHIEVLRRLFLRLREFQLKLNPAKCTFGARSGKLLGFVVSEKGIEVDSDKVKAIREFSLPRTQKEVRGFLGRKHNQGTWDEECQNAFEKVKQYLLNAPVLSPPSPDKPLILYLSVFSNSMGCVLGQHDESGKREKAIYYLSKKFTDYEMRYSPIEKLCCALIWTTRRLRQYMLYHTTWLISKLDPLKYMMESTALNERMARWQILLSEFDIVYVSQKAIKGSTVADFLASRALEDYEPLNFDFPNEELMASNAIGNGIGAVLVSPNGDHYPFTCKLDFDYTNNMAEYEACIMGLQAAIERGIKTLEVYGDSALVIYQLRDEWETRDPKLINYRIIILGLLREFDDITFNYLPRDENQMADALATLASMIKANKEEEMRPIQMSVYEFSASCCNLEEEEKDDNPWYQDILRYVRDRKYPAQASENDKRTREG</sequence>
<dbReference type="Gene3D" id="3.30.70.270">
    <property type="match status" value="2"/>
</dbReference>
<feature type="domain" description="RNase H type-1" evidence="8">
    <location>
        <begin position="286"/>
        <end position="411"/>
    </location>
</feature>
<name>A0A8J6DBR2_9ROSI</name>
<dbReference type="PROSITE" id="PS50878">
    <property type="entry name" value="RT_POL"/>
    <property type="match status" value="1"/>
</dbReference>
<dbReference type="Pfam" id="PF00078">
    <property type="entry name" value="RVT_1"/>
    <property type="match status" value="1"/>
</dbReference>
<dbReference type="InterPro" id="IPR043128">
    <property type="entry name" value="Rev_trsase/Diguanyl_cyclase"/>
</dbReference>
<organism evidence="9 10">
    <name type="scientific">Gossypium anomalum</name>
    <dbReference type="NCBI Taxonomy" id="47600"/>
    <lineage>
        <taxon>Eukaryota</taxon>
        <taxon>Viridiplantae</taxon>
        <taxon>Streptophyta</taxon>
        <taxon>Embryophyta</taxon>
        <taxon>Tracheophyta</taxon>
        <taxon>Spermatophyta</taxon>
        <taxon>Magnoliopsida</taxon>
        <taxon>eudicotyledons</taxon>
        <taxon>Gunneridae</taxon>
        <taxon>Pentapetalae</taxon>
        <taxon>rosids</taxon>
        <taxon>malvids</taxon>
        <taxon>Malvales</taxon>
        <taxon>Malvaceae</taxon>
        <taxon>Malvoideae</taxon>
        <taxon>Gossypium</taxon>
    </lineage>
</organism>
<dbReference type="OrthoDB" id="101614at2759"/>
<evidence type="ECO:0000256" key="6">
    <source>
        <dbReference type="ARBA" id="ARBA00022918"/>
    </source>
</evidence>
<evidence type="ECO:0000259" key="8">
    <source>
        <dbReference type="PROSITE" id="PS50879"/>
    </source>
</evidence>
<keyword evidence="2" id="KW-0548">Nucleotidyltransferase</keyword>
<dbReference type="SUPFAM" id="SSF56672">
    <property type="entry name" value="DNA/RNA polymerases"/>
    <property type="match status" value="1"/>
</dbReference>
<keyword evidence="4" id="KW-0255">Endonuclease</keyword>
<dbReference type="InterPro" id="IPR002156">
    <property type="entry name" value="RNaseH_domain"/>
</dbReference>
<dbReference type="InterPro" id="IPR036397">
    <property type="entry name" value="RNaseH_sf"/>
</dbReference>
<protein>
    <recommendedName>
        <fullName evidence="11">Reverse transcriptase domain-containing protein</fullName>
    </recommendedName>
</protein>
<evidence type="ECO:0000256" key="4">
    <source>
        <dbReference type="ARBA" id="ARBA00022759"/>
    </source>
</evidence>
<dbReference type="EMBL" id="JAHUZN010000001">
    <property type="protein sequence ID" value="KAG8503079.1"/>
    <property type="molecule type" value="Genomic_DNA"/>
</dbReference>